<proteinExistence type="predicted"/>
<dbReference type="GO" id="GO:0046872">
    <property type="term" value="F:metal ion binding"/>
    <property type="evidence" value="ECO:0007669"/>
    <property type="project" value="UniProtKB-KW"/>
</dbReference>
<evidence type="ECO:0000256" key="3">
    <source>
        <dbReference type="ARBA" id="ARBA00023002"/>
    </source>
</evidence>
<evidence type="ECO:0000256" key="2">
    <source>
        <dbReference type="ARBA" id="ARBA00022723"/>
    </source>
</evidence>
<dbReference type="GO" id="GO:0051539">
    <property type="term" value="F:4 iron, 4 sulfur cluster binding"/>
    <property type="evidence" value="ECO:0007669"/>
    <property type="project" value="UniProtKB-KW"/>
</dbReference>
<keyword evidence="2" id="KW-0479">Metal-binding</keyword>
<dbReference type="EMBL" id="CAAHFG010000001">
    <property type="protein sequence ID" value="VGO13790.1"/>
    <property type="molecule type" value="Genomic_DNA"/>
</dbReference>
<dbReference type="AlphaFoldDB" id="A0A6C2U1D7"/>
<evidence type="ECO:0000256" key="6">
    <source>
        <dbReference type="SAM" id="SignalP"/>
    </source>
</evidence>
<evidence type="ECO:0000256" key="1">
    <source>
        <dbReference type="ARBA" id="ARBA00022485"/>
    </source>
</evidence>
<organism evidence="7 8">
    <name type="scientific">Pontiella desulfatans</name>
    <dbReference type="NCBI Taxonomy" id="2750659"/>
    <lineage>
        <taxon>Bacteria</taxon>
        <taxon>Pseudomonadati</taxon>
        <taxon>Kiritimatiellota</taxon>
        <taxon>Kiritimatiellia</taxon>
        <taxon>Kiritimatiellales</taxon>
        <taxon>Pontiellaceae</taxon>
        <taxon>Pontiella</taxon>
    </lineage>
</organism>
<dbReference type="RefSeq" id="WP_136079332.1">
    <property type="nucleotide sequence ID" value="NZ_CAAHFG010000001.1"/>
</dbReference>
<evidence type="ECO:0000256" key="4">
    <source>
        <dbReference type="ARBA" id="ARBA00023004"/>
    </source>
</evidence>
<dbReference type="Proteomes" id="UP000366872">
    <property type="component" value="Unassembled WGS sequence"/>
</dbReference>
<sequence length="486" mass="52679">MDRRDFYRTTGSLGLGLLAGQATAAPEKTEVAGFYTEASKKLPVREFDVVVAGGGTAGVIAAIAAARTGAKTILVEGKGYVGGVAVEGGTALHSFYNLWKAFPGVEKRQLVRGIPAEMVDRLTAMGGATGYAEMEKHYAYDSVCTAIDTELYKLNAHEMLDEAGVYVCVNTFLAGAVTEGPRVKGVILESRSGREVVYAKSFVDCTGYADLAAHAGAEYTEPNDYAVVNSMGLGNVDLERYYQFLADRDAVHQLAYGVRSGEPGRIIRIGAEGSQGYPEEFVKGARKIGMSAISTTTQDNYLMFIKMNMKLPVSPTDRDAVAKAELELRKRMKKGVELFRAHIPGFEKAFMTRTSPSLVIRRGRCVACDYDITHEDVIHGMHFDDDVFVYGFHDMAPRFQIANGGSYGIPYRALCVKGLDNLYVSGMMITSDHKAHMSTRNTVSCMGQGQASGTAAALCALNGHDSRSLPYLDLRLALEKGGVYFE</sequence>
<keyword evidence="8" id="KW-1185">Reference proteome</keyword>
<dbReference type="PANTHER" id="PTHR43498:SF1">
    <property type="entry name" value="COB--COM HETERODISULFIDE REDUCTASE IRON-SULFUR SUBUNIT A"/>
    <property type="match status" value="1"/>
</dbReference>
<name>A0A6C2U1D7_PONDE</name>
<feature type="chain" id="PRO_5025563008" description="Thiazole biosynthetic enzyme" evidence="6">
    <location>
        <begin position="25"/>
        <end position="486"/>
    </location>
</feature>
<dbReference type="Gene3D" id="3.50.50.60">
    <property type="entry name" value="FAD/NAD(P)-binding domain"/>
    <property type="match status" value="1"/>
</dbReference>
<keyword evidence="4" id="KW-0408">Iron</keyword>
<dbReference type="InterPro" id="IPR039650">
    <property type="entry name" value="HdrA-like"/>
</dbReference>
<keyword evidence="6" id="KW-0732">Signal</keyword>
<dbReference type="SUPFAM" id="SSF51905">
    <property type="entry name" value="FAD/NAD(P)-binding domain"/>
    <property type="match status" value="1"/>
</dbReference>
<evidence type="ECO:0000313" key="7">
    <source>
        <dbReference type="EMBL" id="VGO13790.1"/>
    </source>
</evidence>
<reference evidence="7 8" key="1">
    <citation type="submission" date="2019-04" db="EMBL/GenBank/DDBJ databases">
        <authorList>
            <person name="Van Vliet M D."/>
        </authorList>
    </citation>
    <scope>NUCLEOTIDE SEQUENCE [LARGE SCALE GENOMIC DNA]</scope>
    <source>
        <strain evidence="7 8">F1</strain>
    </source>
</reference>
<accession>A0A6C2U1D7</accession>
<gene>
    <name evidence="7" type="ORF">PDESU_02347</name>
</gene>
<keyword evidence="5" id="KW-0411">Iron-sulfur</keyword>
<keyword evidence="1" id="KW-0004">4Fe-4S</keyword>
<dbReference type="Pfam" id="PF12831">
    <property type="entry name" value="FAD_oxidored"/>
    <property type="match status" value="1"/>
</dbReference>
<evidence type="ECO:0000313" key="8">
    <source>
        <dbReference type="Proteomes" id="UP000366872"/>
    </source>
</evidence>
<keyword evidence="3" id="KW-0560">Oxidoreductase</keyword>
<evidence type="ECO:0008006" key="9">
    <source>
        <dbReference type="Google" id="ProtNLM"/>
    </source>
</evidence>
<dbReference type="GO" id="GO:0016491">
    <property type="term" value="F:oxidoreductase activity"/>
    <property type="evidence" value="ECO:0007669"/>
    <property type="project" value="UniProtKB-KW"/>
</dbReference>
<dbReference type="PANTHER" id="PTHR43498">
    <property type="entry name" value="FERREDOXIN:COB-COM HETERODISULFIDE REDUCTASE SUBUNIT A"/>
    <property type="match status" value="1"/>
</dbReference>
<dbReference type="InterPro" id="IPR036188">
    <property type="entry name" value="FAD/NAD-bd_sf"/>
</dbReference>
<evidence type="ECO:0000256" key="5">
    <source>
        <dbReference type="ARBA" id="ARBA00023014"/>
    </source>
</evidence>
<feature type="signal peptide" evidence="6">
    <location>
        <begin position="1"/>
        <end position="24"/>
    </location>
</feature>
<protein>
    <recommendedName>
        <fullName evidence="9">Thiazole biosynthetic enzyme</fullName>
    </recommendedName>
</protein>